<proteinExistence type="predicted"/>
<comment type="caution">
    <text evidence="1">The sequence shown here is derived from an EMBL/GenBank/DDBJ whole genome shotgun (WGS) entry which is preliminary data.</text>
</comment>
<dbReference type="RefSeq" id="WP_263528922.1">
    <property type="nucleotide sequence ID" value="NZ_JAOVZB010000001.1"/>
</dbReference>
<dbReference type="Proteomes" id="UP001209713">
    <property type="component" value="Unassembled WGS sequence"/>
</dbReference>
<reference evidence="1 2" key="1">
    <citation type="submission" date="2022-10" db="EMBL/GenBank/DDBJ databases">
        <title>Marinomonas transparenta sp. nov. and Marinomonas sargassi sp. nov., isolated from marine alga (Sargassum natans (L.) Gaillon).</title>
        <authorList>
            <person name="Wang Y."/>
        </authorList>
    </citation>
    <scope>NUCLEOTIDE SEQUENCE [LARGE SCALE GENOMIC DNA]</scope>
    <source>
        <strain evidence="1 2">C2222</strain>
    </source>
</reference>
<sequence length="107" mass="11608">MNIRQIVETQVTQSAKTSPVMSGNANFALMMSLFSQPGPSIVNNQDTLNKHEPHAITRPIQLSQGLSGDPIANIALIKALSNEPLATGQAYQHDIIDTVEQQIHYSA</sequence>
<accession>A0ABT2YNT9</accession>
<evidence type="ECO:0000313" key="1">
    <source>
        <dbReference type="EMBL" id="MCV2401547.1"/>
    </source>
</evidence>
<protein>
    <submittedName>
        <fullName evidence="1">Uncharacterized protein</fullName>
    </submittedName>
</protein>
<gene>
    <name evidence="1" type="ORF">OFY17_01500</name>
</gene>
<organism evidence="1 2">
    <name type="scientific">Marinomonas sargassi</name>
    <dbReference type="NCBI Taxonomy" id="2984494"/>
    <lineage>
        <taxon>Bacteria</taxon>
        <taxon>Pseudomonadati</taxon>
        <taxon>Pseudomonadota</taxon>
        <taxon>Gammaproteobacteria</taxon>
        <taxon>Oceanospirillales</taxon>
        <taxon>Oceanospirillaceae</taxon>
        <taxon>Marinomonas</taxon>
    </lineage>
</organism>
<evidence type="ECO:0000313" key="2">
    <source>
        <dbReference type="Proteomes" id="UP001209713"/>
    </source>
</evidence>
<keyword evidence="2" id="KW-1185">Reference proteome</keyword>
<name>A0ABT2YNT9_9GAMM</name>
<dbReference type="EMBL" id="JAOVZB010000001">
    <property type="protein sequence ID" value="MCV2401547.1"/>
    <property type="molecule type" value="Genomic_DNA"/>
</dbReference>